<feature type="compositionally biased region" description="Polar residues" evidence="1">
    <location>
        <begin position="38"/>
        <end position="52"/>
    </location>
</feature>
<feature type="region of interest" description="Disordered" evidence="1">
    <location>
        <begin position="38"/>
        <end position="90"/>
    </location>
</feature>
<dbReference type="Proteomes" id="UP000251577">
    <property type="component" value="Unassembled WGS sequence"/>
</dbReference>
<dbReference type="AlphaFoldDB" id="A0A364V6H8"/>
<name>A0A364V6H8_9CORY</name>
<evidence type="ECO:0000313" key="3">
    <source>
        <dbReference type="EMBL" id="RAV32252.1"/>
    </source>
</evidence>
<dbReference type="EMBL" id="QHCV01000031">
    <property type="protein sequence ID" value="RAV32252.1"/>
    <property type="molecule type" value="Genomic_DNA"/>
</dbReference>
<evidence type="ECO:0000313" key="4">
    <source>
        <dbReference type="Proteomes" id="UP000251577"/>
    </source>
</evidence>
<keyword evidence="4" id="KW-1185">Reference proteome</keyword>
<keyword evidence="2" id="KW-0472">Membrane</keyword>
<comment type="caution">
    <text evidence="3">The sequence shown here is derived from an EMBL/GenBank/DDBJ whole genome shotgun (WGS) entry which is preliminary data.</text>
</comment>
<evidence type="ECO:0000256" key="2">
    <source>
        <dbReference type="SAM" id="Phobius"/>
    </source>
</evidence>
<keyword evidence="2" id="KW-1133">Transmembrane helix</keyword>
<evidence type="ECO:0000256" key="1">
    <source>
        <dbReference type="SAM" id="MobiDB-lite"/>
    </source>
</evidence>
<feature type="compositionally biased region" description="Low complexity" evidence="1">
    <location>
        <begin position="64"/>
        <end position="81"/>
    </location>
</feature>
<gene>
    <name evidence="3" type="ORF">DLJ54_04200</name>
</gene>
<proteinExistence type="predicted"/>
<reference evidence="3 4" key="1">
    <citation type="journal article" date="2018" name="Syst. Appl. Microbiol.">
        <title>Corynebacterium heidelbergense sp. nov., isolated from the preen glands of Egyptian geese (Alopochen aegyptiacus).</title>
        <authorList>
            <person name="Braun M.S."/>
            <person name="Wang E."/>
            <person name="Zimmermann S."/>
            <person name="Wink M."/>
        </authorList>
    </citation>
    <scope>NUCLEOTIDE SEQUENCE [LARGE SCALE GENOMIC DNA]</scope>
    <source>
        <strain evidence="3 4">647</strain>
    </source>
</reference>
<accession>A0A364V6H8</accession>
<organism evidence="3 4">
    <name type="scientific">Corynebacterium heidelbergense</name>
    <dbReference type="NCBI Taxonomy" id="2055947"/>
    <lineage>
        <taxon>Bacteria</taxon>
        <taxon>Bacillati</taxon>
        <taxon>Actinomycetota</taxon>
        <taxon>Actinomycetes</taxon>
        <taxon>Mycobacteriales</taxon>
        <taxon>Corynebacteriaceae</taxon>
        <taxon>Corynebacterium</taxon>
    </lineage>
</organism>
<keyword evidence="2" id="KW-0812">Transmembrane</keyword>
<sequence>MPREVYIRRRVAAVVVLVVLIGLLWWAIAAMFGGGSDSENAAATQATSTSPNMKGPVEPPQGNSSKASDSATSSSSASASSEPKAGNCSPADLQVEAVPGAPVFGADQQPNFFAKITNPTGRDCELNMEDSPLKFEVFRLNDYQRVWSDLDCNDPEVTGNVKFPAGKTTTYELTSWSRTSSVPGNCGSRDPVPAGAYLLYTHVGDTVSQPATFNLG</sequence>
<protein>
    <submittedName>
        <fullName evidence="3">Uncharacterized protein</fullName>
    </submittedName>
</protein>
<feature type="transmembrane region" description="Helical" evidence="2">
    <location>
        <begin position="12"/>
        <end position="32"/>
    </location>
</feature>